<sequence>MLRLVDTRALMSVHSFLMAYLNHCYRLCNTLRYCTLLLSQLI</sequence>
<dbReference type="EMBL" id="BT133554">
    <property type="protein sequence ID" value="AFK33349.1"/>
    <property type="molecule type" value="mRNA"/>
</dbReference>
<organism evidence="1">
    <name type="scientific">Lotus japonicus</name>
    <name type="common">Lotus corniculatus var. japonicus</name>
    <dbReference type="NCBI Taxonomy" id="34305"/>
    <lineage>
        <taxon>Eukaryota</taxon>
        <taxon>Viridiplantae</taxon>
        <taxon>Streptophyta</taxon>
        <taxon>Embryophyta</taxon>
        <taxon>Tracheophyta</taxon>
        <taxon>Spermatophyta</taxon>
        <taxon>Magnoliopsida</taxon>
        <taxon>eudicotyledons</taxon>
        <taxon>Gunneridae</taxon>
        <taxon>Pentapetalae</taxon>
        <taxon>rosids</taxon>
        <taxon>fabids</taxon>
        <taxon>Fabales</taxon>
        <taxon>Fabaceae</taxon>
        <taxon>Papilionoideae</taxon>
        <taxon>50 kb inversion clade</taxon>
        <taxon>NPAAA clade</taxon>
        <taxon>Hologalegina</taxon>
        <taxon>robinioid clade</taxon>
        <taxon>Loteae</taxon>
        <taxon>Lotus</taxon>
    </lineage>
</organism>
<evidence type="ECO:0000313" key="1">
    <source>
        <dbReference type="EMBL" id="AFK33349.1"/>
    </source>
</evidence>
<proteinExistence type="evidence at transcript level"/>
<dbReference type="AlphaFoldDB" id="I3RZA7"/>
<protein>
    <submittedName>
        <fullName evidence="1">Uncharacterized protein</fullName>
    </submittedName>
</protein>
<name>I3RZA7_LOTJA</name>
<reference evidence="1" key="1">
    <citation type="submission" date="2012-05" db="EMBL/GenBank/DDBJ databases">
        <authorList>
            <person name="Krishnakumar V."/>
            <person name="Cheung F."/>
            <person name="Xiao Y."/>
            <person name="Chan A."/>
            <person name="Moskal W.A."/>
            <person name="Town C.D."/>
        </authorList>
    </citation>
    <scope>NUCLEOTIDE SEQUENCE</scope>
</reference>
<accession>I3RZA7</accession>